<dbReference type="Gene3D" id="1.10.357.10">
    <property type="entry name" value="Tetracycline Repressor, domain 2"/>
    <property type="match status" value="1"/>
</dbReference>
<dbReference type="Proteomes" id="UP001501509">
    <property type="component" value="Unassembled WGS sequence"/>
</dbReference>
<keyword evidence="7" id="KW-1185">Reference proteome</keyword>
<dbReference type="InterPro" id="IPR009057">
    <property type="entry name" value="Homeodomain-like_sf"/>
</dbReference>
<name>A0ABP6BRT2_9ACTN</name>
<dbReference type="SUPFAM" id="SSF46689">
    <property type="entry name" value="Homeodomain-like"/>
    <property type="match status" value="1"/>
</dbReference>
<feature type="DNA-binding region" description="H-T-H motif" evidence="4">
    <location>
        <begin position="30"/>
        <end position="49"/>
    </location>
</feature>
<dbReference type="PRINTS" id="PR00455">
    <property type="entry name" value="HTHTETR"/>
</dbReference>
<evidence type="ECO:0000256" key="2">
    <source>
        <dbReference type="ARBA" id="ARBA00023125"/>
    </source>
</evidence>
<evidence type="ECO:0000256" key="1">
    <source>
        <dbReference type="ARBA" id="ARBA00023015"/>
    </source>
</evidence>
<proteinExistence type="predicted"/>
<dbReference type="SUPFAM" id="SSF48498">
    <property type="entry name" value="Tetracyclin repressor-like, C-terminal domain"/>
    <property type="match status" value="1"/>
</dbReference>
<gene>
    <name evidence="6" type="ORF">GCM10010411_15850</name>
</gene>
<dbReference type="Pfam" id="PF00440">
    <property type="entry name" value="TetR_N"/>
    <property type="match status" value="1"/>
</dbReference>
<evidence type="ECO:0000256" key="4">
    <source>
        <dbReference type="PROSITE-ProRule" id="PRU00335"/>
    </source>
</evidence>
<comment type="caution">
    <text evidence="6">The sequence shown here is derived from an EMBL/GenBank/DDBJ whole genome shotgun (WGS) entry which is preliminary data.</text>
</comment>
<organism evidence="6 7">
    <name type="scientific">Actinomadura fulvescens</name>
    <dbReference type="NCBI Taxonomy" id="46160"/>
    <lineage>
        <taxon>Bacteria</taxon>
        <taxon>Bacillati</taxon>
        <taxon>Actinomycetota</taxon>
        <taxon>Actinomycetes</taxon>
        <taxon>Streptosporangiales</taxon>
        <taxon>Thermomonosporaceae</taxon>
        <taxon>Actinomadura</taxon>
    </lineage>
</organism>
<dbReference type="PANTHER" id="PTHR47506">
    <property type="entry name" value="TRANSCRIPTIONAL REGULATORY PROTEIN"/>
    <property type="match status" value="1"/>
</dbReference>
<keyword evidence="3" id="KW-0804">Transcription</keyword>
<protein>
    <submittedName>
        <fullName evidence="6">TetR/AcrR family transcriptional regulator</fullName>
    </submittedName>
</protein>
<dbReference type="EMBL" id="BAAATD010000002">
    <property type="protein sequence ID" value="GAA2583960.1"/>
    <property type="molecule type" value="Genomic_DNA"/>
</dbReference>
<dbReference type="RefSeq" id="WP_344539183.1">
    <property type="nucleotide sequence ID" value="NZ_BAAATD010000002.1"/>
</dbReference>
<keyword evidence="1" id="KW-0805">Transcription regulation</keyword>
<dbReference type="Pfam" id="PF16925">
    <property type="entry name" value="TetR_C_13"/>
    <property type="match status" value="1"/>
</dbReference>
<feature type="domain" description="HTH tetR-type" evidence="5">
    <location>
        <begin position="7"/>
        <end position="67"/>
    </location>
</feature>
<dbReference type="InterPro" id="IPR036271">
    <property type="entry name" value="Tet_transcr_reg_TetR-rel_C_sf"/>
</dbReference>
<evidence type="ECO:0000256" key="3">
    <source>
        <dbReference type="ARBA" id="ARBA00023163"/>
    </source>
</evidence>
<dbReference type="InterPro" id="IPR011075">
    <property type="entry name" value="TetR_C"/>
</dbReference>
<evidence type="ECO:0000259" key="5">
    <source>
        <dbReference type="PROSITE" id="PS50977"/>
    </source>
</evidence>
<dbReference type="PROSITE" id="PS50977">
    <property type="entry name" value="HTH_TETR_2"/>
    <property type="match status" value="1"/>
</dbReference>
<accession>A0ABP6BRT2</accession>
<sequence length="196" mass="21035">MKGRPREFDVDERLDRALEVFWRQGYEGTALSDLTEAMGINKPSLYAAYGNKEALFLKALDRYSAGPASYVRKALAEPTARATAETLMRGAVELVTSAPGGCMIVQGALATGEHGTSVREVLNAHRRSGHAAIRTRFERAQTEGDLPADADPDALARLVWTAASGFSVQATSGATAEELHKVVDLILAAWPPIAPQ</sequence>
<evidence type="ECO:0000313" key="7">
    <source>
        <dbReference type="Proteomes" id="UP001501509"/>
    </source>
</evidence>
<evidence type="ECO:0000313" key="6">
    <source>
        <dbReference type="EMBL" id="GAA2583960.1"/>
    </source>
</evidence>
<keyword evidence="2 4" id="KW-0238">DNA-binding</keyword>
<dbReference type="PANTHER" id="PTHR47506:SF1">
    <property type="entry name" value="HTH-TYPE TRANSCRIPTIONAL REGULATOR YJDC"/>
    <property type="match status" value="1"/>
</dbReference>
<dbReference type="Gene3D" id="1.10.10.60">
    <property type="entry name" value="Homeodomain-like"/>
    <property type="match status" value="1"/>
</dbReference>
<dbReference type="InterPro" id="IPR001647">
    <property type="entry name" value="HTH_TetR"/>
</dbReference>
<reference evidence="7" key="1">
    <citation type="journal article" date="2019" name="Int. J. Syst. Evol. Microbiol.">
        <title>The Global Catalogue of Microorganisms (GCM) 10K type strain sequencing project: providing services to taxonomists for standard genome sequencing and annotation.</title>
        <authorList>
            <consortium name="The Broad Institute Genomics Platform"/>
            <consortium name="The Broad Institute Genome Sequencing Center for Infectious Disease"/>
            <person name="Wu L."/>
            <person name="Ma J."/>
        </authorList>
    </citation>
    <scope>NUCLEOTIDE SEQUENCE [LARGE SCALE GENOMIC DNA]</scope>
    <source>
        <strain evidence="7">JCM 6833</strain>
    </source>
</reference>